<accession>H3ZD63</accession>
<dbReference type="EMBL" id="AHTH01000013">
    <property type="protein sequence ID" value="EHR41496.1"/>
    <property type="molecule type" value="Genomic_DNA"/>
</dbReference>
<protein>
    <recommendedName>
        <fullName evidence="3">Helix-turn-helix domain-containing protein</fullName>
    </recommendedName>
</protein>
<dbReference type="RefSeq" id="WP_008950165.1">
    <property type="nucleotide sequence ID" value="NZ_AHTH01000013.1"/>
</dbReference>
<dbReference type="PATRIC" id="fig|1129374.4.peg.1286"/>
<organism evidence="1 2">
    <name type="scientific">Alishewanella jeotgali KCTC 22429</name>
    <dbReference type="NCBI Taxonomy" id="1129374"/>
    <lineage>
        <taxon>Bacteria</taxon>
        <taxon>Pseudomonadati</taxon>
        <taxon>Pseudomonadota</taxon>
        <taxon>Gammaproteobacteria</taxon>
        <taxon>Alteromonadales</taxon>
        <taxon>Alteromonadaceae</taxon>
        <taxon>Alishewanella</taxon>
    </lineage>
</organism>
<sequence length="60" mass="6677">MSLLTTEQVAEVLGIPVIRVERLTREHLLVPAETDASGKPMFAEEDVKRYKVLAERLGGL</sequence>
<keyword evidence="2" id="KW-1185">Reference proteome</keyword>
<dbReference type="eggNOG" id="ENOG503346V">
    <property type="taxonomic scope" value="Bacteria"/>
</dbReference>
<evidence type="ECO:0000313" key="2">
    <source>
        <dbReference type="Proteomes" id="UP000012046"/>
    </source>
</evidence>
<name>H3ZD63_9ALTE</name>
<dbReference type="Gene3D" id="1.10.1660.10">
    <property type="match status" value="1"/>
</dbReference>
<evidence type="ECO:0008006" key="3">
    <source>
        <dbReference type="Google" id="ProtNLM"/>
    </source>
</evidence>
<gene>
    <name evidence="1" type="ORF">AJE_06406</name>
</gene>
<proteinExistence type="predicted"/>
<comment type="caution">
    <text evidence="1">The sequence shown here is derived from an EMBL/GenBank/DDBJ whole genome shotgun (WGS) entry which is preliminary data.</text>
</comment>
<reference evidence="1 2" key="1">
    <citation type="journal article" date="2012" name="J. Bacteriol.">
        <title>Genome Sequence of Extracellular-Protease-Producing Alishewanella jeotgali Isolated from Traditional Korean Fermented Seafood.</title>
        <authorList>
            <person name="Jung J."/>
            <person name="Chun J."/>
            <person name="Park W."/>
        </authorList>
    </citation>
    <scope>NUCLEOTIDE SEQUENCE [LARGE SCALE GENOMIC DNA]</scope>
    <source>
        <strain evidence="1 2">KCTC 22429</strain>
    </source>
</reference>
<evidence type="ECO:0000313" key="1">
    <source>
        <dbReference type="EMBL" id="EHR41496.1"/>
    </source>
</evidence>
<dbReference type="AlphaFoldDB" id="H3ZD63"/>
<dbReference type="Proteomes" id="UP000012046">
    <property type="component" value="Unassembled WGS sequence"/>
</dbReference>